<dbReference type="PANTHER" id="PTHR35895:SF1">
    <property type="entry name" value="LIPID-BINDING SERUM GLYCOPROTEIN C-TERMINAL DOMAIN-CONTAINING PROTEIN"/>
    <property type="match status" value="1"/>
</dbReference>
<keyword evidence="1" id="KW-0472">Membrane</keyword>
<dbReference type="InterPro" id="IPR046368">
    <property type="entry name" value="Tag1"/>
</dbReference>
<sequence>MASVRDATDPVGKPEISNVEYDVAAAPASKPTFLQKVRAHFKRFWWAHLIVFIICVLVIVLPVVYVGYPRIARNIVKKARIELSLLSAYSPTPNSIHMIENMTLKTNSSYHAKFWSFQAEASLAGQAPYANITNPEFHARNNLLFHLDQTLDLTNTTAYAEFSKAFVMEETFYLNIYGKPELKEGALPKVTATFNKTVPLTGLSGLKGFNITEFQIILSGLPEGHNMNGTVYIPNPSFITIELGNLTMPIFVEGTPIGTSYLNDVTLRPGDNYFYMEATTNVTTVLPMISGDNPKYPDGMLPVSIYTESIVNNGQRLPYYEYAMKAAAPKNITLNVGAALQKLMGGGSS</sequence>
<dbReference type="InterPro" id="IPR022185">
    <property type="entry name" value="DUF3712"/>
</dbReference>
<comment type="caution">
    <text evidence="2">The sequence shown here is derived from an EMBL/GenBank/DDBJ whole genome shotgun (WGS) entry which is preliminary data.</text>
</comment>
<organism evidence="2 3">
    <name type="scientific">Monascus purpureus</name>
    <name type="common">Red mold</name>
    <name type="synonym">Monascus anka</name>
    <dbReference type="NCBI Taxonomy" id="5098"/>
    <lineage>
        <taxon>Eukaryota</taxon>
        <taxon>Fungi</taxon>
        <taxon>Dikarya</taxon>
        <taxon>Ascomycota</taxon>
        <taxon>Pezizomycotina</taxon>
        <taxon>Eurotiomycetes</taxon>
        <taxon>Eurotiomycetidae</taxon>
        <taxon>Eurotiales</taxon>
        <taxon>Aspergillaceae</taxon>
        <taxon>Monascus</taxon>
    </lineage>
</organism>
<name>A0A507QZP1_MONPU</name>
<feature type="transmembrane region" description="Helical" evidence="1">
    <location>
        <begin position="44"/>
        <end position="68"/>
    </location>
</feature>
<keyword evidence="1" id="KW-0812">Transmembrane</keyword>
<protein>
    <submittedName>
        <fullName evidence="2">Uncharacterized protein</fullName>
    </submittedName>
</protein>
<dbReference type="Proteomes" id="UP000319663">
    <property type="component" value="Unassembled WGS sequence"/>
</dbReference>
<evidence type="ECO:0000256" key="1">
    <source>
        <dbReference type="SAM" id="Phobius"/>
    </source>
</evidence>
<dbReference type="Pfam" id="PF12505">
    <property type="entry name" value="DUF3712"/>
    <property type="match status" value="1"/>
</dbReference>
<evidence type="ECO:0000313" key="2">
    <source>
        <dbReference type="EMBL" id="TQB74277.1"/>
    </source>
</evidence>
<dbReference type="EMBL" id="VIFY01000033">
    <property type="protein sequence ID" value="TQB74277.1"/>
    <property type="molecule type" value="Genomic_DNA"/>
</dbReference>
<evidence type="ECO:0000313" key="3">
    <source>
        <dbReference type="Proteomes" id="UP000319663"/>
    </source>
</evidence>
<keyword evidence="1" id="KW-1133">Transmembrane helix</keyword>
<dbReference type="STRING" id="5098.A0A507QZP1"/>
<proteinExistence type="predicted"/>
<gene>
    <name evidence="2" type="ORF">MPDQ_005000</name>
</gene>
<reference evidence="2 3" key="1">
    <citation type="submission" date="2019-06" db="EMBL/GenBank/DDBJ databases">
        <title>Wine fermentation using esterase from Monascus purpureus.</title>
        <authorList>
            <person name="Geng C."/>
            <person name="Zhang Y."/>
        </authorList>
    </citation>
    <scope>NUCLEOTIDE SEQUENCE [LARGE SCALE GENOMIC DNA]</scope>
    <source>
        <strain evidence="2">HQ1</strain>
    </source>
</reference>
<keyword evidence="3" id="KW-1185">Reference proteome</keyword>
<dbReference type="PANTHER" id="PTHR35895">
    <property type="entry name" value="CHROMOSOME 16, WHOLE GENOME SHOTGUN SEQUENCE"/>
    <property type="match status" value="1"/>
</dbReference>
<dbReference type="OrthoDB" id="10039566at2759"/>
<accession>A0A507QZP1</accession>
<dbReference type="AlphaFoldDB" id="A0A507QZP1"/>
<dbReference type="GO" id="GO:0000329">
    <property type="term" value="C:fungal-type vacuole membrane"/>
    <property type="evidence" value="ECO:0007669"/>
    <property type="project" value="InterPro"/>
</dbReference>